<evidence type="ECO:0000256" key="6">
    <source>
        <dbReference type="ARBA" id="ARBA00023295"/>
    </source>
</evidence>
<keyword evidence="6" id="KW-0326">Glycosidase</keyword>
<comment type="subcellular location">
    <subcellularLocation>
        <location evidence="1">Secreted</location>
    </subcellularLocation>
</comment>
<evidence type="ECO:0000313" key="10">
    <source>
        <dbReference type="Proteomes" id="UP001241926"/>
    </source>
</evidence>
<gene>
    <name evidence="9" type="ORF">QNN03_00625</name>
</gene>
<dbReference type="GO" id="GO:0016787">
    <property type="term" value="F:hydrolase activity"/>
    <property type="evidence" value="ECO:0007669"/>
    <property type="project" value="UniProtKB-KW"/>
</dbReference>
<protein>
    <submittedName>
        <fullName evidence="9">Glycoside hydrolase family 75 protein</fullName>
    </submittedName>
</protein>
<evidence type="ECO:0000256" key="4">
    <source>
        <dbReference type="ARBA" id="ARBA00022801"/>
    </source>
</evidence>
<keyword evidence="5" id="KW-0119">Carbohydrate metabolism</keyword>
<feature type="chain" id="PRO_5047373872" evidence="8">
    <location>
        <begin position="23"/>
        <end position="231"/>
    </location>
</feature>
<evidence type="ECO:0000256" key="2">
    <source>
        <dbReference type="ARBA" id="ARBA00022525"/>
    </source>
</evidence>
<keyword evidence="4 9" id="KW-0378">Hydrolase</keyword>
<keyword evidence="7" id="KW-0624">Polysaccharide degradation</keyword>
<reference evidence="9 10" key="1">
    <citation type="submission" date="2023-05" db="EMBL/GenBank/DDBJ databases">
        <title>Streptomyces fuscus sp. nov., a brown-black pigment producing actinomyces isolated from dry sand of Sea duck farm.</title>
        <authorList>
            <person name="Xie J."/>
            <person name="Shen N."/>
        </authorList>
    </citation>
    <scope>NUCLEOTIDE SEQUENCE [LARGE SCALE GENOMIC DNA]</scope>
    <source>
        <strain evidence="9 10">GXMU-J15</strain>
    </source>
</reference>
<dbReference type="Proteomes" id="UP001241926">
    <property type="component" value="Unassembled WGS sequence"/>
</dbReference>
<sequence length="231" mass="25048">MRVKSLTLVAASAALLAPTALPSPEPGTEAWPAVRPQGEVRAAELMDKVRDCTRISRGLYRTDDGSPSTVPICGTRDAVFWKADLDIDCDGQPGHRCNSETDPYFHDATAFQQSDGRYLDAERLPYVVVPAPSRVWDYRDHGIRGGSVVALVHEDRVRYAVVGDVGPQDIIGEASYAAAEALGIHPDPHGGGTKSGVTYIVFKDSRVEPIEDQEGAEMVGERLARKFLSTD</sequence>
<name>A0ABT7IRZ8_9ACTN</name>
<evidence type="ECO:0000256" key="7">
    <source>
        <dbReference type="ARBA" id="ARBA00023326"/>
    </source>
</evidence>
<evidence type="ECO:0000256" key="5">
    <source>
        <dbReference type="ARBA" id="ARBA00023277"/>
    </source>
</evidence>
<keyword evidence="3 8" id="KW-0732">Signal</keyword>
<dbReference type="Pfam" id="PF07335">
    <property type="entry name" value="Glyco_hydro_75"/>
    <property type="match status" value="1"/>
</dbReference>
<proteinExistence type="predicted"/>
<evidence type="ECO:0000256" key="1">
    <source>
        <dbReference type="ARBA" id="ARBA00004613"/>
    </source>
</evidence>
<dbReference type="InterPro" id="IPR009939">
    <property type="entry name" value="Chitosanase_fungal"/>
</dbReference>
<feature type="signal peptide" evidence="8">
    <location>
        <begin position="1"/>
        <end position="22"/>
    </location>
</feature>
<comment type="caution">
    <text evidence="9">The sequence shown here is derived from an EMBL/GenBank/DDBJ whole genome shotgun (WGS) entry which is preliminary data.</text>
</comment>
<evidence type="ECO:0000256" key="3">
    <source>
        <dbReference type="ARBA" id="ARBA00022729"/>
    </source>
</evidence>
<evidence type="ECO:0000313" key="9">
    <source>
        <dbReference type="EMBL" id="MDL2074936.1"/>
    </source>
</evidence>
<accession>A0ABT7IRZ8</accession>
<organism evidence="9 10">
    <name type="scientific">Streptomyces fuscus</name>
    <dbReference type="NCBI Taxonomy" id="3048495"/>
    <lineage>
        <taxon>Bacteria</taxon>
        <taxon>Bacillati</taxon>
        <taxon>Actinomycetota</taxon>
        <taxon>Actinomycetes</taxon>
        <taxon>Kitasatosporales</taxon>
        <taxon>Streptomycetaceae</taxon>
        <taxon>Streptomyces</taxon>
    </lineage>
</organism>
<dbReference type="EMBL" id="JASJUS010000001">
    <property type="protein sequence ID" value="MDL2074936.1"/>
    <property type="molecule type" value="Genomic_DNA"/>
</dbReference>
<dbReference type="PANTHER" id="PTHR42061:SF6">
    <property type="entry name" value="ENDO-CHITOSANASE"/>
    <property type="match status" value="1"/>
</dbReference>
<keyword evidence="10" id="KW-1185">Reference proteome</keyword>
<keyword evidence="2" id="KW-0964">Secreted</keyword>
<dbReference type="PANTHER" id="PTHR42061">
    <property type="entry name" value="ENDO-CHITOSANASE"/>
    <property type="match status" value="1"/>
</dbReference>
<dbReference type="RefSeq" id="WP_093719416.1">
    <property type="nucleotide sequence ID" value="NZ_JASJUS010000001.1"/>
</dbReference>
<evidence type="ECO:0000256" key="8">
    <source>
        <dbReference type="SAM" id="SignalP"/>
    </source>
</evidence>